<organism evidence="2">
    <name type="scientific">Arabidopsis lyrata subsp. lyrata</name>
    <name type="common">Lyre-leaved rock-cress</name>
    <dbReference type="NCBI Taxonomy" id="81972"/>
    <lineage>
        <taxon>Eukaryota</taxon>
        <taxon>Viridiplantae</taxon>
        <taxon>Streptophyta</taxon>
        <taxon>Embryophyta</taxon>
        <taxon>Tracheophyta</taxon>
        <taxon>Spermatophyta</taxon>
        <taxon>Magnoliopsida</taxon>
        <taxon>eudicotyledons</taxon>
        <taxon>Gunneridae</taxon>
        <taxon>Pentapetalae</taxon>
        <taxon>rosids</taxon>
        <taxon>malvids</taxon>
        <taxon>Brassicales</taxon>
        <taxon>Brassicaceae</taxon>
        <taxon>Camelineae</taxon>
        <taxon>Arabidopsis</taxon>
    </lineage>
</organism>
<name>D7KQZ1_ARALL</name>
<dbReference type="AlphaFoldDB" id="D7KQZ1"/>
<evidence type="ECO:0000313" key="1">
    <source>
        <dbReference type="EMBL" id="EFH64595.1"/>
    </source>
</evidence>
<evidence type="ECO:0000313" key="2">
    <source>
        <dbReference type="Proteomes" id="UP000008694"/>
    </source>
</evidence>
<sequence length="60" mass="7078">MEKKRMRSSYFYCFGEIEYSSSRPSSAVKTRSSILMVRRSSREVAVEWRVECFAVVELEC</sequence>
<dbReference type="EMBL" id="GL348714">
    <property type="protein sequence ID" value="EFH64595.1"/>
    <property type="molecule type" value="Genomic_DNA"/>
</dbReference>
<proteinExistence type="predicted"/>
<dbReference type="HOGENOM" id="CLU_2944811_0_0_1"/>
<gene>
    <name evidence="1" type="ORF">ARALYDRAFT_893924</name>
</gene>
<keyword evidence="2" id="KW-1185">Reference proteome</keyword>
<dbReference type="Proteomes" id="UP000008694">
    <property type="component" value="Unassembled WGS sequence"/>
</dbReference>
<reference evidence="2" key="1">
    <citation type="journal article" date="2011" name="Nat. Genet.">
        <title>The Arabidopsis lyrata genome sequence and the basis of rapid genome size change.</title>
        <authorList>
            <person name="Hu T.T."/>
            <person name="Pattyn P."/>
            <person name="Bakker E.G."/>
            <person name="Cao J."/>
            <person name="Cheng J.-F."/>
            <person name="Clark R.M."/>
            <person name="Fahlgren N."/>
            <person name="Fawcett J.A."/>
            <person name="Grimwood J."/>
            <person name="Gundlach H."/>
            <person name="Haberer G."/>
            <person name="Hollister J.D."/>
            <person name="Ossowski S."/>
            <person name="Ottilar R.P."/>
            <person name="Salamov A.A."/>
            <person name="Schneeberger K."/>
            <person name="Spannagl M."/>
            <person name="Wang X."/>
            <person name="Yang L."/>
            <person name="Nasrallah M.E."/>
            <person name="Bergelson J."/>
            <person name="Carrington J.C."/>
            <person name="Gaut B.S."/>
            <person name="Schmutz J."/>
            <person name="Mayer K.F.X."/>
            <person name="Van de Peer Y."/>
            <person name="Grigoriev I.V."/>
            <person name="Nordborg M."/>
            <person name="Weigel D."/>
            <person name="Guo Y.-L."/>
        </authorList>
    </citation>
    <scope>NUCLEOTIDE SEQUENCE [LARGE SCALE GENOMIC DNA]</scope>
    <source>
        <strain evidence="2">cv. MN47</strain>
    </source>
</reference>
<dbReference type="Gramene" id="scaffold_200998.1">
    <property type="protein sequence ID" value="scaffold_200998.1"/>
    <property type="gene ID" value="scaffold_200998.1"/>
</dbReference>
<protein>
    <submittedName>
        <fullName evidence="1">Predicted protein</fullName>
    </submittedName>
</protein>
<accession>D7KQZ1</accession>